<dbReference type="GO" id="GO:0005634">
    <property type="term" value="C:nucleus"/>
    <property type="evidence" value="ECO:0007669"/>
    <property type="project" value="UniProtKB-SubCell"/>
</dbReference>
<evidence type="ECO:0000313" key="7">
    <source>
        <dbReference type="EMBL" id="THV03564.1"/>
    </source>
</evidence>
<evidence type="ECO:0000256" key="4">
    <source>
        <dbReference type="ARBA" id="ARBA00022833"/>
    </source>
</evidence>
<dbReference type="PANTHER" id="PTHR46481">
    <property type="entry name" value="ZINC FINGER BED DOMAIN-CONTAINING PROTEIN 4"/>
    <property type="match status" value="1"/>
</dbReference>
<feature type="compositionally biased region" description="Polar residues" evidence="6">
    <location>
        <begin position="62"/>
        <end position="74"/>
    </location>
</feature>
<keyword evidence="3" id="KW-0863">Zinc-finger</keyword>
<keyword evidence="8" id="KW-1185">Reference proteome</keyword>
<evidence type="ECO:0000313" key="8">
    <source>
        <dbReference type="Proteomes" id="UP000297245"/>
    </source>
</evidence>
<name>A0A4S8MMR8_DENBC</name>
<dbReference type="InterPro" id="IPR052035">
    <property type="entry name" value="ZnF_BED_domain_contain"/>
</dbReference>
<dbReference type="EMBL" id="ML179065">
    <property type="protein sequence ID" value="THV03564.1"/>
    <property type="molecule type" value="Genomic_DNA"/>
</dbReference>
<keyword evidence="2" id="KW-0479">Metal-binding</keyword>
<evidence type="ECO:0000256" key="3">
    <source>
        <dbReference type="ARBA" id="ARBA00022771"/>
    </source>
</evidence>
<comment type="subcellular location">
    <subcellularLocation>
        <location evidence="1">Nucleus</location>
    </subcellularLocation>
</comment>
<dbReference type="SUPFAM" id="SSF53098">
    <property type="entry name" value="Ribonuclease H-like"/>
    <property type="match status" value="1"/>
</dbReference>
<evidence type="ECO:0000256" key="1">
    <source>
        <dbReference type="ARBA" id="ARBA00004123"/>
    </source>
</evidence>
<organism evidence="7 8">
    <name type="scientific">Dendrothele bispora (strain CBS 962.96)</name>
    <dbReference type="NCBI Taxonomy" id="1314807"/>
    <lineage>
        <taxon>Eukaryota</taxon>
        <taxon>Fungi</taxon>
        <taxon>Dikarya</taxon>
        <taxon>Basidiomycota</taxon>
        <taxon>Agaricomycotina</taxon>
        <taxon>Agaricomycetes</taxon>
        <taxon>Agaricomycetidae</taxon>
        <taxon>Agaricales</taxon>
        <taxon>Agaricales incertae sedis</taxon>
        <taxon>Dendrothele</taxon>
    </lineage>
</organism>
<feature type="region of interest" description="Disordered" evidence="6">
    <location>
        <begin position="401"/>
        <end position="421"/>
    </location>
</feature>
<sequence length="744" mass="82674">MATPSDDCCAVGADGRLLDASEISWSFDSDPAVIPPASWKPLGSSSPPVPTKNAFDILLSSKGHTSASGTASQRRSTRERRPTEKALENFKSGSRGKRKASPEPCHRVVVRKISHTLDNTDIDTGKTDPGCETEVAEAASDEESSDDTLQVMDYDELKGLEANVAAPIIPKNTRTRDVYIIFEKITNYVNPDTNAIQSGHFCGICQKKKIPMRSCFLSGSVTTLRKHIARNKDHFAVYKEQCEKHNIPLNAAAVPKDSDELSRQSTLDNVIVRRPNVEFSVAGLIDYMIQMIVLEDKYGIDHSKLGWLTADNASNNDTTICNVGLQINVDPDGIAIDQDSPDFWDASSHHSRCMEHIVHLGSGVFIQGIAPASRKNVLSRIRDLVAEEGLGSDMFQTSNPGLAEMLSKNDNPDEDADSNLEDDELTPGDVVGRILALVNQTGCPPQELKLWVRICWASLHAALDRALSLEKAINCFVQTADDDEHWERLRMVHEVLSLPAKATQSFSSVRHPTLSKTIPTLEYIRTVWQAMSGKSQFAYLRPALSKGIANIDKWYNKVNDSPACFITLVLDPTIKLAYVSLQWHSSWVAIGREALEKEFDKYYIPPQQTEVNSTNQNIIYAGSNNGGFGRGWMMASIQDRIRADASVQSDLRAELQRYFDSLLEPMPENGSEFNVIRWWGKRRNRLKPKIFSALQMLKAAYRNGHISADQQAAEHVMDLMKALDEYHFGESATEDESDDSGDTE</sequence>
<evidence type="ECO:0000256" key="6">
    <source>
        <dbReference type="SAM" id="MobiDB-lite"/>
    </source>
</evidence>
<dbReference type="InterPro" id="IPR012337">
    <property type="entry name" value="RNaseH-like_sf"/>
</dbReference>
<evidence type="ECO:0008006" key="9">
    <source>
        <dbReference type="Google" id="ProtNLM"/>
    </source>
</evidence>
<keyword evidence="4" id="KW-0862">Zinc</keyword>
<dbReference type="AlphaFoldDB" id="A0A4S8MMR8"/>
<proteinExistence type="predicted"/>
<protein>
    <recommendedName>
        <fullName evidence="9">BED-type domain-containing protein</fullName>
    </recommendedName>
</protein>
<dbReference type="GO" id="GO:0008270">
    <property type="term" value="F:zinc ion binding"/>
    <property type="evidence" value="ECO:0007669"/>
    <property type="project" value="UniProtKB-KW"/>
</dbReference>
<feature type="compositionally biased region" description="Acidic residues" evidence="6">
    <location>
        <begin position="412"/>
        <end position="421"/>
    </location>
</feature>
<dbReference type="OrthoDB" id="3058553at2759"/>
<reference evidence="7 8" key="1">
    <citation type="journal article" date="2019" name="Nat. Ecol. Evol.">
        <title>Megaphylogeny resolves global patterns of mushroom evolution.</title>
        <authorList>
            <person name="Varga T."/>
            <person name="Krizsan K."/>
            <person name="Foldi C."/>
            <person name="Dima B."/>
            <person name="Sanchez-Garcia M."/>
            <person name="Sanchez-Ramirez S."/>
            <person name="Szollosi G.J."/>
            <person name="Szarkandi J.G."/>
            <person name="Papp V."/>
            <person name="Albert L."/>
            <person name="Andreopoulos W."/>
            <person name="Angelini C."/>
            <person name="Antonin V."/>
            <person name="Barry K.W."/>
            <person name="Bougher N.L."/>
            <person name="Buchanan P."/>
            <person name="Buyck B."/>
            <person name="Bense V."/>
            <person name="Catcheside P."/>
            <person name="Chovatia M."/>
            <person name="Cooper J."/>
            <person name="Damon W."/>
            <person name="Desjardin D."/>
            <person name="Finy P."/>
            <person name="Geml J."/>
            <person name="Haridas S."/>
            <person name="Hughes K."/>
            <person name="Justo A."/>
            <person name="Karasinski D."/>
            <person name="Kautmanova I."/>
            <person name="Kiss B."/>
            <person name="Kocsube S."/>
            <person name="Kotiranta H."/>
            <person name="LaButti K.M."/>
            <person name="Lechner B.E."/>
            <person name="Liimatainen K."/>
            <person name="Lipzen A."/>
            <person name="Lukacs Z."/>
            <person name="Mihaltcheva S."/>
            <person name="Morgado L.N."/>
            <person name="Niskanen T."/>
            <person name="Noordeloos M.E."/>
            <person name="Ohm R.A."/>
            <person name="Ortiz-Santana B."/>
            <person name="Ovrebo C."/>
            <person name="Racz N."/>
            <person name="Riley R."/>
            <person name="Savchenko A."/>
            <person name="Shiryaev A."/>
            <person name="Soop K."/>
            <person name="Spirin V."/>
            <person name="Szebenyi C."/>
            <person name="Tomsovsky M."/>
            <person name="Tulloss R.E."/>
            <person name="Uehling J."/>
            <person name="Grigoriev I.V."/>
            <person name="Vagvolgyi C."/>
            <person name="Papp T."/>
            <person name="Martin F.M."/>
            <person name="Miettinen O."/>
            <person name="Hibbett D.S."/>
            <person name="Nagy L.G."/>
        </authorList>
    </citation>
    <scope>NUCLEOTIDE SEQUENCE [LARGE SCALE GENOMIC DNA]</scope>
    <source>
        <strain evidence="7 8">CBS 962.96</strain>
    </source>
</reference>
<evidence type="ECO:0000256" key="2">
    <source>
        <dbReference type="ARBA" id="ARBA00022723"/>
    </source>
</evidence>
<keyword evidence="5" id="KW-0539">Nucleus</keyword>
<feature type="compositionally biased region" description="Basic and acidic residues" evidence="6">
    <location>
        <begin position="79"/>
        <end position="88"/>
    </location>
</feature>
<feature type="region of interest" description="Disordered" evidence="6">
    <location>
        <begin position="34"/>
        <end position="105"/>
    </location>
</feature>
<dbReference type="PANTHER" id="PTHR46481:SF10">
    <property type="entry name" value="ZINC FINGER BED DOMAIN-CONTAINING PROTEIN 39"/>
    <property type="match status" value="1"/>
</dbReference>
<accession>A0A4S8MMR8</accession>
<evidence type="ECO:0000256" key="5">
    <source>
        <dbReference type="ARBA" id="ARBA00023242"/>
    </source>
</evidence>
<dbReference type="Proteomes" id="UP000297245">
    <property type="component" value="Unassembled WGS sequence"/>
</dbReference>
<gene>
    <name evidence="7" type="ORF">K435DRAFT_851686</name>
</gene>